<dbReference type="AlphaFoldDB" id="A0A5C0SMV5"/>
<reference evidence="3 4" key="1">
    <citation type="submission" date="2019-07" db="EMBL/GenBank/DDBJ databases">
        <title>Complete genome of Thermococcus acidophilus.</title>
        <authorList>
            <person name="Li X."/>
        </authorList>
    </citation>
    <scope>NUCLEOTIDE SEQUENCE [LARGE SCALE GENOMIC DNA]</scope>
    <source>
        <strain evidence="3 4">SY113</strain>
    </source>
</reference>
<proteinExistence type="predicted"/>
<dbReference type="EMBL" id="CP041932">
    <property type="protein sequence ID" value="QEK15670.1"/>
    <property type="molecule type" value="Genomic_DNA"/>
</dbReference>
<feature type="region of interest" description="Disordered" evidence="1">
    <location>
        <begin position="75"/>
        <end position="116"/>
    </location>
</feature>
<keyword evidence="2" id="KW-0472">Membrane</keyword>
<keyword evidence="2" id="KW-0812">Transmembrane</keyword>
<sequence>MDEKTSRLIEYTVEALVVTWLGYLFLYQNYLLYRWHRGLPLPSRSPFILIGVILGILFFWYEWNKFEKELARREEAASEPVIPVVSRSSNPEAEAGSPEEPSERTSETEESEGATP</sequence>
<gene>
    <name evidence="3" type="ORF">FPV09_00300</name>
</gene>
<feature type="compositionally biased region" description="Low complexity" evidence="1">
    <location>
        <begin position="88"/>
        <end position="99"/>
    </location>
</feature>
<accession>A0A5C0SMV5</accession>
<feature type="transmembrane region" description="Helical" evidence="2">
    <location>
        <begin position="12"/>
        <end position="33"/>
    </location>
</feature>
<protein>
    <submittedName>
        <fullName evidence="3">Uncharacterized protein</fullName>
    </submittedName>
</protein>
<evidence type="ECO:0000256" key="2">
    <source>
        <dbReference type="SAM" id="Phobius"/>
    </source>
</evidence>
<keyword evidence="2" id="KW-1133">Transmembrane helix</keyword>
<evidence type="ECO:0000313" key="4">
    <source>
        <dbReference type="Proteomes" id="UP000322631"/>
    </source>
</evidence>
<dbReference type="KEGG" id="them:FPV09_00300"/>
<dbReference type="Proteomes" id="UP000322631">
    <property type="component" value="Chromosome"/>
</dbReference>
<organism evidence="3 4">
    <name type="scientific">Thermococcus aciditolerans</name>
    <dbReference type="NCBI Taxonomy" id="2598455"/>
    <lineage>
        <taxon>Archaea</taxon>
        <taxon>Methanobacteriati</taxon>
        <taxon>Methanobacteriota</taxon>
        <taxon>Thermococci</taxon>
        <taxon>Thermococcales</taxon>
        <taxon>Thermococcaceae</taxon>
        <taxon>Thermococcus</taxon>
    </lineage>
</organism>
<dbReference type="RefSeq" id="WP_148883559.1">
    <property type="nucleotide sequence ID" value="NZ_CP041932.1"/>
</dbReference>
<name>A0A5C0SMV5_9EURY</name>
<evidence type="ECO:0000313" key="3">
    <source>
        <dbReference type="EMBL" id="QEK15670.1"/>
    </source>
</evidence>
<evidence type="ECO:0000256" key="1">
    <source>
        <dbReference type="SAM" id="MobiDB-lite"/>
    </source>
</evidence>
<keyword evidence="4" id="KW-1185">Reference proteome</keyword>
<feature type="transmembrane region" description="Helical" evidence="2">
    <location>
        <begin position="45"/>
        <end position="63"/>
    </location>
</feature>
<dbReference type="GeneID" id="41608249"/>